<keyword evidence="1" id="KW-1133">Transmembrane helix</keyword>
<sequence length="164" mass="16689">MRSSPPRRRRPGCDQGDTLIELLCAVVILGIAGVAIMAGFSFLVKSSDLGRKQATGQAYVRSLAEAIQRSIDTTGGYKPCAAAGAYVTAATKGAAGIPSKYTIVTQSAAQSWNGAAWGACSTDRGAQRVELTVGIGGVAGHAASEKMTVILRQPCSGTPGATAC</sequence>
<evidence type="ECO:0000313" key="2">
    <source>
        <dbReference type="EMBL" id="GGO85567.1"/>
    </source>
</evidence>
<keyword evidence="1" id="KW-0472">Membrane</keyword>
<evidence type="ECO:0000313" key="3">
    <source>
        <dbReference type="Proteomes" id="UP000655410"/>
    </source>
</evidence>
<gene>
    <name evidence="2" type="ORF">GCM10011584_05830</name>
</gene>
<organism evidence="2 3">
    <name type="scientific">Nocardioides phosphati</name>
    <dbReference type="NCBI Taxonomy" id="1867775"/>
    <lineage>
        <taxon>Bacteria</taxon>
        <taxon>Bacillati</taxon>
        <taxon>Actinomycetota</taxon>
        <taxon>Actinomycetes</taxon>
        <taxon>Propionibacteriales</taxon>
        <taxon>Nocardioidaceae</taxon>
        <taxon>Nocardioides</taxon>
    </lineage>
</organism>
<reference evidence="3" key="1">
    <citation type="journal article" date="2019" name="Int. J. Syst. Evol. Microbiol.">
        <title>The Global Catalogue of Microorganisms (GCM) 10K type strain sequencing project: providing services to taxonomists for standard genome sequencing and annotation.</title>
        <authorList>
            <consortium name="The Broad Institute Genomics Platform"/>
            <consortium name="The Broad Institute Genome Sequencing Center for Infectious Disease"/>
            <person name="Wu L."/>
            <person name="Ma J."/>
        </authorList>
    </citation>
    <scope>NUCLEOTIDE SEQUENCE [LARGE SCALE GENOMIC DNA]</scope>
    <source>
        <strain evidence="3">CGMCC 4.7371</strain>
    </source>
</reference>
<name>A0ABQ2N5W3_9ACTN</name>
<feature type="transmembrane region" description="Helical" evidence="1">
    <location>
        <begin position="20"/>
        <end position="44"/>
    </location>
</feature>
<dbReference type="Proteomes" id="UP000655410">
    <property type="component" value="Unassembled WGS sequence"/>
</dbReference>
<evidence type="ECO:0000256" key="1">
    <source>
        <dbReference type="SAM" id="Phobius"/>
    </source>
</evidence>
<comment type="caution">
    <text evidence="2">The sequence shown here is derived from an EMBL/GenBank/DDBJ whole genome shotgun (WGS) entry which is preliminary data.</text>
</comment>
<dbReference type="InterPro" id="IPR045584">
    <property type="entry name" value="Pilin-like"/>
</dbReference>
<protein>
    <recommendedName>
        <fullName evidence="4">Type II secretion system protein</fullName>
    </recommendedName>
</protein>
<accession>A0ABQ2N5W3</accession>
<proteinExistence type="predicted"/>
<dbReference type="RefSeq" id="WP_188782460.1">
    <property type="nucleotide sequence ID" value="NZ_BMNI01000001.1"/>
</dbReference>
<evidence type="ECO:0008006" key="4">
    <source>
        <dbReference type="Google" id="ProtNLM"/>
    </source>
</evidence>
<dbReference type="EMBL" id="BMNI01000001">
    <property type="protein sequence ID" value="GGO85567.1"/>
    <property type="molecule type" value="Genomic_DNA"/>
</dbReference>
<dbReference type="SUPFAM" id="SSF54523">
    <property type="entry name" value="Pili subunits"/>
    <property type="match status" value="1"/>
</dbReference>
<dbReference type="Gene3D" id="3.30.700.10">
    <property type="entry name" value="Glycoprotein, Type 4 Pilin"/>
    <property type="match status" value="1"/>
</dbReference>
<keyword evidence="3" id="KW-1185">Reference proteome</keyword>
<keyword evidence="1" id="KW-0812">Transmembrane</keyword>